<feature type="transmembrane region" description="Helical" evidence="6">
    <location>
        <begin position="114"/>
        <end position="131"/>
    </location>
</feature>
<dbReference type="InterPro" id="IPR000620">
    <property type="entry name" value="EamA_dom"/>
</dbReference>
<evidence type="ECO:0000259" key="7">
    <source>
        <dbReference type="Pfam" id="PF00892"/>
    </source>
</evidence>
<comment type="similarity">
    <text evidence="2">Belongs to the EamA transporter family.</text>
</comment>
<dbReference type="RefSeq" id="WP_085787274.1">
    <property type="nucleotide sequence ID" value="NZ_CP019937.1"/>
</dbReference>
<dbReference type="Proteomes" id="UP000242447">
    <property type="component" value="Chromosome"/>
</dbReference>
<evidence type="ECO:0000256" key="3">
    <source>
        <dbReference type="ARBA" id="ARBA00022692"/>
    </source>
</evidence>
<dbReference type="PANTHER" id="PTHR32322:SF2">
    <property type="entry name" value="EAMA DOMAIN-CONTAINING PROTEIN"/>
    <property type="match status" value="1"/>
</dbReference>
<gene>
    <name evidence="8" type="ORF">BVG79_01156</name>
</gene>
<feature type="transmembrane region" description="Helical" evidence="6">
    <location>
        <begin position="50"/>
        <end position="70"/>
    </location>
</feature>
<feature type="domain" description="EamA" evidence="7">
    <location>
        <begin position="24"/>
        <end position="154"/>
    </location>
</feature>
<reference evidence="8 9" key="1">
    <citation type="submission" date="2017-02" db="EMBL/GenBank/DDBJ databases">
        <title>Ketogulonicigenium robustum SPU B003 Genome sequencing and assembly.</title>
        <authorList>
            <person name="Li Y."/>
            <person name="Liu L."/>
            <person name="Wang C."/>
            <person name="Zhang M."/>
            <person name="Zhang T."/>
            <person name="Zhang Y."/>
        </authorList>
    </citation>
    <scope>NUCLEOTIDE SEQUENCE [LARGE SCALE GENOMIC DNA]</scope>
    <source>
        <strain evidence="8 9">SPU_B003</strain>
    </source>
</reference>
<dbReference type="PANTHER" id="PTHR32322">
    <property type="entry name" value="INNER MEMBRANE TRANSPORTER"/>
    <property type="match status" value="1"/>
</dbReference>
<dbReference type="InterPro" id="IPR050638">
    <property type="entry name" value="AA-Vitamin_Transporters"/>
</dbReference>
<protein>
    <recommendedName>
        <fullName evidence="7">EamA domain-containing protein</fullName>
    </recommendedName>
</protein>
<dbReference type="STRING" id="92947.BVG79_01156"/>
<keyword evidence="9" id="KW-1185">Reference proteome</keyword>
<evidence type="ECO:0000256" key="6">
    <source>
        <dbReference type="SAM" id="Phobius"/>
    </source>
</evidence>
<feature type="transmembrane region" description="Helical" evidence="6">
    <location>
        <begin position="82"/>
        <end position="102"/>
    </location>
</feature>
<evidence type="ECO:0000313" key="8">
    <source>
        <dbReference type="EMBL" id="ARO14502.1"/>
    </source>
</evidence>
<comment type="subcellular location">
    <subcellularLocation>
        <location evidence="1">Membrane</location>
        <topology evidence="1">Multi-pass membrane protein</topology>
    </subcellularLocation>
</comment>
<dbReference type="SUPFAM" id="SSF103481">
    <property type="entry name" value="Multidrug resistance efflux transporter EmrE"/>
    <property type="match status" value="2"/>
</dbReference>
<dbReference type="Pfam" id="PF00892">
    <property type="entry name" value="EamA"/>
    <property type="match status" value="2"/>
</dbReference>
<feature type="transmembrane region" description="Helical" evidence="6">
    <location>
        <begin position="23"/>
        <end position="44"/>
    </location>
</feature>
<feature type="transmembrane region" description="Helical" evidence="6">
    <location>
        <begin position="288"/>
        <end position="307"/>
    </location>
</feature>
<keyword evidence="3 6" id="KW-0812">Transmembrane</keyword>
<dbReference type="InterPro" id="IPR037185">
    <property type="entry name" value="EmrE-like"/>
</dbReference>
<feature type="transmembrane region" description="Helical" evidence="6">
    <location>
        <begin position="138"/>
        <end position="157"/>
    </location>
</feature>
<evidence type="ECO:0000256" key="2">
    <source>
        <dbReference type="ARBA" id="ARBA00007362"/>
    </source>
</evidence>
<evidence type="ECO:0000313" key="9">
    <source>
        <dbReference type="Proteomes" id="UP000242447"/>
    </source>
</evidence>
<evidence type="ECO:0000256" key="1">
    <source>
        <dbReference type="ARBA" id="ARBA00004141"/>
    </source>
</evidence>
<name>A0A1W6NZ29_9RHOB</name>
<feature type="transmembrane region" description="Helical" evidence="6">
    <location>
        <begin position="261"/>
        <end position="282"/>
    </location>
</feature>
<organism evidence="8 9">
    <name type="scientific">Ketogulonicigenium robustum</name>
    <dbReference type="NCBI Taxonomy" id="92947"/>
    <lineage>
        <taxon>Bacteria</taxon>
        <taxon>Pseudomonadati</taxon>
        <taxon>Pseudomonadota</taxon>
        <taxon>Alphaproteobacteria</taxon>
        <taxon>Rhodobacterales</taxon>
        <taxon>Roseobacteraceae</taxon>
        <taxon>Ketogulonicigenium</taxon>
    </lineage>
</organism>
<feature type="domain" description="EamA" evidence="7">
    <location>
        <begin position="168"/>
        <end position="303"/>
    </location>
</feature>
<dbReference type="GO" id="GO:0016020">
    <property type="term" value="C:membrane"/>
    <property type="evidence" value="ECO:0007669"/>
    <property type="project" value="UniProtKB-SubCell"/>
</dbReference>
<accession>A0A1W6NZ29</accession>
<proteinExistence type="inferred from homology"/>
<evidence type="ECO:0000256" key="4">
    <source>
        <dbReference type="ARBA" id="ARBA00022989"/>
    </source>
</evidence>
<feature type="transmembrane region" description="Helical" evidence="6">
    <location>
        <begin position="230"/>
        <end position="249"/>
    </location>
</feature>
<feature type="transmembrane region" description="Helical" evidence="6">
    <location>
        <begin position="199"/>
        <end position="218"/>
    </location>
</feature>
<sequence length="311" mass="33377">MSDAQNIPFTPAKLAVPRGLHTAFWLGLMVVLWGLSWPATQIALHSVPPLWLAAIRFGSAALCLFGFVAVRGGLRFPPRQDWPIVISIGLLQMTAFTGMGMIAMTTTETSHSVLLAYTTPLWAVLMGWLMYKQAPTRAQFTALAVGLAGVLVIISPFEMDWRAPGVLRGALLLIGGAISWSVVILHVRRHRWQATPLQLAPWQMTLATIPLATLAFVTEGAPTSIAITPQLLQLLLFIGPVATSACFVISSEYGRRITPFAMANVTLGVPMIGITASVLLLGNHLSPLFLLGLALVIAGMALSARAARKGR</sequence>
<evidence type="ECO:0000256" key="5">
    <source>
        <dbReference type="ARBA" id="ARBA00023136"/>
    </source>
</evidence>
<feature type="transmembrane region" description="Helical" evidence="6">
    <location>
        <begin position="169"/>
        <end position="187"/>
    </location>
</feature>
<keyword evidence="5 6" id="KW-0472">Membrane</keyword>
<dbReference type="AlphaFoldDB" id="A0A1W6NZ29"/>
<keyword evidence="4 6" id="KW-1133">Transmembrane helix</keyword>
<dbReference type="KEGG" id="kro:BVG79_01156"/>
<dbReference type="OrthoDB" id="7850605at2"/>
<dbReference type="EMBL" id="CP019937">
    <property type="protein sequence ID" value="ARO14502.1"/>
    <property type="molecule type" value="Genomic_DNA"/>
</dbReference>